<evidence type="ECO:0000313" key="2">
    <source>
        <dbReference type="EMBL" id="GAA0940255.1"/>
    </source>
</evidence>
<sequence length="75" mass="8016">MNPAAAIQSWINRSSALRSKTLSAALTGGAAETVEAEPDDPTTIDNPHATNTAPRSMTFIPQNVGHPQPHKRTLR</sequence>
<keyword evidence="3" id="KW-1185">Reference proteome</keyword>
<evidence type="ECO:0000313" key="3">
    <source>
        <dbReference type="Proteomes" id="UP001500542"/>
    </source>
</evidence>
<organism evidence="2 3">
    <name type="scientific">Kribbella koreensis</name>
    <dbReference type="NCBI Taxonomy" id="57909"/>
    <lineage>
        <taxon>Bacteria</taxon>
        <taxon>Bacillati</taxon>
        <taxon>Actinomycetota</taxon>
        <taxon>Actinomycetes</taxon>
        <taxon>Propionibacteriales</taxon>
        <taxon>Kribbellaceae</taxon>
        <taxon>Kribbella</taxon>
    </lineage>
</organism>
<proteinExistence type="predicted"/>
<comment type="caution">
    <text evidence="2">The sequence shown here is derived from an EMBL/GenBank/DDBJ whole genome shotgun (WGS) entry which is preliminary data.</text>
</comment>
<gene>
    <name evidence="2" type="ORF">GCM10009554_30830</name>
</gene>
<name>A0ABN1QBG4_9ACTN</name>
<evidence type="ECO:0000256" key="1">
    <source>
        <dbReference type="SAM" id="MobiDB-lite"/>
    </source>
</evidence>
<reference evidence="3" key="1">
    <citation type="journal article" date="2019" name="Int. J. Syst. Evol. Microbiol.">
        <title>The Global Catalogue of Microorganisms (GCM) 10K type strain sequencing project: providing services to taxonomists for standard genome sequencing and annotation.</title>
        <authorList>
            <consortium name="The Broad Institute Genomics Platform"/>
            <consortium name="The Broad Institute Genome Sequencing Center for Infectious Disease"/>
            <person name="Wu L."/>
            <person name="Ma J."/>
        </authorList>
    </citation>
    <scope>NUCLEOTIDE SEQUENCE [LARGE SCALE GENOMIC DNA]</scope>
    <source>
        <strain evidence="3">JCM 10977</strain>
    </source>
</reference>
<dbReference type="Proteomes" id="UP001500542">
    <property type="component" value="Unassembled WGS sequence"/>
</dbReference>
<accession>A0ABN1QBG4</accession>
<feature type="region of interest" description="Disordered" evidence="1">
    <location>
        <begin position="31"/>
        <end position="75"/>
    </location>
</feature>
<feature type="compositionally biased region" description="Polar residues" evidence="1">
    <location>
        <begin position="43"/>
        <end position="61"/>
    </location>
</feature>
<dbReference type="EMBL" id="BAAAHK010000007">
    <property type="protein sequence ID" value="GAA0940255.1"/>
    <property type="molecule type" value="Genomic_DNA"/>
</dbReference>
<protein>
    <submittedName>
        <fullName evidence="2">Uncharacterized protein</fullName>
    </submittedName>
</protein>